<keyword evidence="2" id="KW-1185">Reference proteome</keyword>
<sequence>MSDITGISFANEKLYFEKTEYTIKYCFVSLENQASIPESFERQSMKNTATSYKVS</sequence>
<dbReference type="Proteomes" id="UP000642809">
    <property type="component" value="Unassembled WGS sequence"/>
</dbReference>
<comment type="caution">
    <text evidence="1">The sequence shown here is derived from an EMBL/GenBank/DDBJ whole genome shotgun (WGS) entry which is preliminary data.</text>
</comment>
<gene>
    <name evidence="1" type="ORF">GCM10008106_23700</name>
</gene>
<dbReference type="EMBL" id="BMYF01000014">
    <property type="protein sequence ID" value="GHB41948.1"/>
    <property type="molecule type" value="Genomic_DNA"/>
</dbReference>
<evidence type="ECO:0000313" key="2">
    <source>
        <dbReference type="Proteomes" id="UP000642809"/>
    </source>
</evidence>
<organism evidence="1 2">
    <name type="scientific">Mongoliitalea lutea</name>
    <dbReference type="NCBI Taxonomy" id="849756"/>
    <lineage>
        <taxon>Bacteria</taxon>
        <taxon>Pseudomonadati</taxon>
        <taxon>Bacteroidota</taxon>
        <taxon>Cytophagia</taxon>
        <taxon>Cytophagales</taxon>
        <taxon>Cyclobacteriaceae</taxon>
        <taxon>Mongoliitalea</taxon>
    </lineage>
</organism>
<reference evidence="1" key="1">
    <citation type="journal article" date="2014" name="Int. J. Syst. Evol. Microbiol.">
        <title>Complete genome sequence of Corynebacterium casei LMG S-19264T (=DSM 44701T), isolated from a smear-ripened cheese.</title>
        <authorList>
            <consortium name="US DOE Joint Genome Institute (JGI-PGF)"/>
            <person name="Walter F."/>
            <person name="Albersmeier A."/>
            <person name="Kalinowski J."/>
            <person name="Ruckert C."/>
        </authorList>
    </citation>
    <scope>NUCLEOTIDE SEQUENCE</scope>
    <source>
        <strain evidence="1">KCTC 23224</strain>
    </source>
</reference>
<reference evidence="1" key="2">
    <citation type="submission" date="2020-09" db="EMBL/GenBank/DDBJ databases">
        <authorList>
            <person name="Sun Q."/>
            <person name="Kim S."/>
        </authorList>
    </citation>
    <scope>NUCLEOTIDE SEQUENCE</scope>
    <source>
        <strain evidence="1">KCTC 23224</strain>
    </source>
</reference>
<dbReference type="AlphaFoldDB" id="A0A8J3G650"/>
<evidence type="ECO:0000313" key="1">
    <source>
        <dbReference type="EMBL" id="GHB41948.1"/>
    </source>
</evidence>
<accession>A0A8J3G650</accession>
<proteinExistence type="predicted"/>
<name>A0A8J3G650_9BACT</name>
<protein>
    <submittedName>
        <fullName evidence="1">Uncharacterized protein</fullName>
    </submittedName>
</protein>